<dbReference type="Proteomes" id="UP001500621">
    <property type="component" value="Unassembled WGS sequence"/>
</dbReference>
<keyword evidence="2" id="KW-1185">Reference proteome</keyword>
<evidence type="ECO:0000313" key="2">
    <source>
        <dbReference type="Proteomes" id="UP001500621"/>
    </source>
</evidence>
<dbReference type="EMBL" id="BAABIM010000001">
    <property type="protein sequence ID" value="GAA4669161.1"/>
    <property type="molecule type" value="Genomic_DNA"/>
</dbReference>
<gene>
    <name evidence="1" type="ORF">GCM10023226_01710</name>
</gene>
<name>A0ABP8VRR7_9ACTN</name>
<organism evidence="1 2">
    <name type="scientific">Nocardioides nanhaiensis</name>
    <dbReference type="NCBI Taxonomy" id="1476871"/>
    <lineage>
        <taxon>Bacteria</taxon>
        <taxon>Bacillati</taxon>
        <taxon>Actinomycetota</taxon>
        <taxon>Actinomycetes</taxon>
        <taxon>Propionibacteriales</taxon>
        <taxon>Nocardioidaceae</taxon>
        <taxon>Nocardioides</taxon>
    </lineage>
</organism>
<proteinExistence type="predicted"/>
<sequence length="251" mass="27088">MSVAVTSVLEQLGGVATRAQLLALTHRSAVDRAIDVGDVAVVARGRYVLARVDRAPAAAHRVGGHLSHLSAALHHGWSVLLVPPVPQVTVPRYRRLSPERRRDVELRWATLESDEVRDGATTPDRTLGDCLRHLPAREALAVADSALRSGYSHARLARVTAELRGTGAPAARSIAARADGRAANPFESALRAVCLEVAGLRVRPQVSLHGREFLGRPDLVDVHLRIVLEADSFTWHGDKASLEHDACRSIA</sequence>
<comment type="caution">
    <text evidence="1">The sequence shown here is derived from an EMBL/GenBank/DDBJ whole genome shotgun (WGS) entry which is preliminary data.</text>
</comment>
<accession>A0ABP8VRR7</accession>
<evidence type="ECO:0008006" key="3">
    <source>
        <dbReference type="Google" id="ProtNLM"/>
    </source>
</evidence>
<reference evidence="2" key="1">
    <citation type="journal article" date="2019" name="Int. J. Syst. Evol. Microbiol.">
        <title>The Global Catalogue of Microorganisms (GCM) 10K type strain sequencing project: providing services to taxonomists for standard genome sequencing and annotation.</title>
        <authorList>
            <consortium name="The Broad Institute Genomics Platform"/>
            <consortium name="The Broad Institute Genome Sequencing Center for Infectious Disease"/>
            <person name="Wu L."/>
            <person name="Ma J."/>
        </authorList>
    </citation>
    <scope>NUCLEOTIDE SEQUENCE [LARGE SCALE GENOMIC DNA]</scope>
    <source>
        <strain evidence="2">JCM 18127</strain>
    </source>
</reference>
<dbReference type="RefSeq" id="WP_345262150.1">
    <property type="nucleotide sequence ID" value="NZ_BAABIM010000001.1"/>
</dbReference>
<protein>
    <recommendedName>
        <fullName evidence="3">DUF559 domain-containing protein</fullName>
    </recommendedName>
</protein>
<evidence type="ECO:0000313" key="1">
    <source>
        <dbReference type="EMBL" id="GAA4669161.1"/>
    </source>
</evidence>